<feature type="transmembrane region" description="Helical" evidence="1">
    <location>
        <begin position="6"/>
        <end position="23"/>
    </location>
</feature>
<dbReference type="EMBL" id="KV425923">
    <property type="protein sequence ID" value="KZV97988.1"/>
    <property type="molecule type" value="Genomic_DNA"/>
</dbReference>
<name>A0A165LKY3_EXIGL</name>
<dbReference type="InParanoid" id="A0A165LKY3"/>
<dbReference type="OrthoDB" id="341353at2759"/>
<gene>
    <name evidence="2" type="ORF">EXIGLDRAFT_641754</name>
</gene>
<organism evidence="2 3">
    <name type="scientific">Exidia glandulosa HHB12029</name>
    <dbReference type="NCBI Taxonomy" id="1314781"/>
    <lineage>
        <taxon>Eukaryota</taxon>
        <taxon>Fungi</taxon>
        <taxon>Dikarya</taxon>
        <taxon>Basidiomycota</taxon>
        <taxon>Agaricomycotina</taxon>
        <taxon>Agaricomycetes</taxon>
        <taxon>Auriculariales</taxon>
        <taxon>Exidiaceae</taxon>
        <taxon>Exidia</taxon>
    </lineage>
</organism>
<feature type="transmembrane region" description="Helical" evidence="1">
    <location>
        <begin position="100"/>
        <end position="119"/>
    </location>
</feature>
<dbReference type="AlphaFoldDB" id="A0A165LKY3"/>
<reference evidence="2 3" key="1">
    <citation type="journal article" date="2016" name="Mol. Biol. Evol.">
        <title>Comparative Genomics of Early-Diverging Mushroom-Forming Fungi Provides Insights into the Origins of Lignocellulose Decay Capabilities.</title>
        <authorList>
            <person name="Nagy L.G."/>
            <person name="Riley R."/>
            <person name="Tritt A."/>
            <person name="Adam C."/>
            <person name="Daum C."/>
            <person name="Floudas D."/>
            <person name="Sun H."/>
            <person name="Yadav J.S."/>
            <person name="Pangilinan J."/>
            <person name="Larsson K.H."/>
            <person name="Matsuura K."/>
            <person name="Barry K."/>
            <person name="Labutti K."/>
            <person name="Kuo R."/>
            <person name="Ohm R.A."/>
            <person name="Bhattacharya S.S."/>
            <person name="Shirouzu T."/>
            <person name="Yoshinaga Y."/>
            <person name="Martin F.M."/>
            <person name="Grigoriev I.V."/>
            <person name="Hibbett D.S."/>
        </authorList>
    </citation>
    <scope>NUCLEOTIDE SEQUENCE [LARGE SCALE GENOMIC DNA]</scope>
    <source>
        <strain evidence="2 3">HHB12029</strain>
    </source>
</reference>
<proteinExistence type="predicted"/>
<feature type="transmembrane region" description="Helical" evidence="1">
    <location>
        <begin position="185"/>
        <end position="204"/>
    </location>
</feature>
<keyword evidence="1" id="KW-0812">Transmembrane</keyword>
<evidence type="ECO:0000313" key="3">
    <source>
        <dbReference type="Proteomes" id="UP000077266"/>
    </source>
</evidence>
<keyword evidence="1" id="KW-1133">Transmembrane helix</keyword>
<dbReference type="STRING" id="1314781.A0A165LKY3"/>
<feature type="non-terminal residue" evidence="2">
    <location>
        <position position="245"/>
    </location>
</feature>
<keyword evidence="1" id="KW-0472">Membrane</keyword>
<feature type="transmembrane region" description="Helical" evidence="1">
    <location>
        <begin position="156"/>
        <end position="179"/>
    </location>
</feature>
<dbReference type="Proteomes" id="UP000077266">
    <property type="component" value="Unassembled WGS sequence"/>
</dbReference>
<evidence type="ECO:0000256" key="1">
    <source>
        <dbReference type="SAM" id="Phobius"/>
    </source>
</evidence>
<evidence type="ECO:0000313" key="2">
    <source>
        <dbReference type="EMBL" id="KZV97988.1"/>
    </source>
</evidence>
<feature type="transmembrane region" description="Helical" evidence="1">
    <location>
        <begin position="35"/>
        <end position="54"/>
    </location>
</feature>
<feature type="transmembrane region" description="Helical" evidence="1">
    <location>
        <begin position="125"/>
        <end position="144"/>
    </location>
</feature>
<sequence length="245" mass="26927">MTLMLANDALLATSAFLGLYTALHQLWPEPKRRAWIITTFAAGLSVLFSLVFIADVLKAHGDLSVLGARAGLGRVVVSVFQGYLLADVVAGALHYASQMNLLTGWIHHGVYIALLQYVLSRRPVWSSIFALALIMELPTFLLGAARLNPAFRQDALFSAAFFATRICFHVVLIASYAMPGVRPEGSWGPFVCFCAAFPMHAMWFTRQLALRRERIATKLVVAPIPTPVAEEEEGEDLRAFQSPPP</sequence>
<accession>A0A165LKY3</accession>
<protein>
    <submittedName>
        <fullName evidence="2">Uncharacterized protein</fullName>
    </submittedName>
</protein>
<feature type="transmembrane region" description="Helical" evidence="1">
    <location>
        <begin position="74"/>
        <end position="93"/>
    </location>
</feature>
<keyword evidence="3" id="KW-1185">Reference proteome</keyword>